<protein>
    <submittedName>
        <fullName evidence="1">3150_t:CDS:1</fullName>
    </submittedName>
</protein>
<dbReference type="Proteomes" id="UP000789920">
    <property type="component" value="Unassembled WGS sequence"/>
</dbReference>
<name>A0ACA9SM03_9GLOM</name>
<comment type="caution">
    <text evidence="1">The sequence shown here is derived from an EMBL/GenBank/DDBJ whole genome shotgun (WGS) entry which is preliminary data.</text>
</comment>
<proteinExistence type="predicted"/>
<accession>A0ACA9SM03</accession>
<feature type="non-terminal residue" evidence="1">
    <location>
        <position position="43"/>
    </location>
</feature>
<keyword evidence="2" id="KW-1185">Reference proteome</keyword>
<dbReference type="EMBL" id="CAJVQC010139400">
    <property type="protein sequence ID" value="CAG8843686.1"/>
    <property type="molecule type" value="Genomic_DNA"/>
</dbReference>
<evidence type="ECO:0000313" key="1">
    <source>
        <dbReference type="EMBL" id="CAG8843686.1"/>
    </source>
</evidence>
<sequence>DIYYEDEKNEELGLVYFKLVANKGFLAIWLDGIRSIEFKDHIL</sequence>
<organism evidence="1 2">
    <name type="scientific">Racocetra persica</name>
    <dbReference type="NCBI Taxonomy" id="160502"/>
    <lineage>
        <taxon>Eukaryota</taxon>
        <taxon>Fungi</taxon>
        <taxon>Fungi incertae sedis</taxon>
        <taxon>Mucoromycota</taxon>
        <taxon>Glomeromycotina</taxon>
        <taxon>Glomeromycetes</taxon>
        <taxon>Diversisporales</taxon>
        <taxon>Gigasporaceae</taxon>
        <taxon>Racocetra</taxon>
    </lineage>
</organism>
<feature type="non-terminal residue" evidence="1">
    <location>
        <position position="1"/>
    </location>
</feature>
<evidence type="ECO:0000313" key="2">
    <source>
        <dbReference type="Proteomes" id="UP000789920"/>
    </source>
</evidence>
<gene>
    <name evidence="1" type="ORF">RPERSI_LOCUS32877</name>
</gene>
<reference evidence="1" key="1">
    <citation type="submission" date="2021-06" db="EMBL/GenBank/DDBJ databases">
        <authorList>
            <person name="Kallberg Y."/>
            <person name="Tangrot J."/>
            <person name="Rosling A."/>
        </authorList>
    </citation>
    <scope>NUCLEOTIDE SEQUENCE</scope>
    <source>
        <strain evidence="1">MA461A</strain>
    </source>
</reference>